<dbReference type="OrthoDB" id="6587978at2"/>
<dbReference type="RefSeq" id="WP_046499385.1">
    <property type="nucleotide sequence ID" value="NZ_CP011133.1"/>
</dbReference>
<dbReference type="PATRIC" id="fig|1261127.3.peg.5724"/>
<dbReference type="KEGG" id="cama:F384_27565"/>
<dbReference type="Proteomes" id="UP000034085">
    <property type="component" value="Plasmid"/>
</dbReference>
<dbReference type="HOGENOM" id="CLU_137808_0_0_6"/>
<organism evidence="1 2">
    <name type="scientific">Citrobacter amalonaticus Y19</name>
    <dbReference type="NCBI Taxonomy" id="1261127"/>
    <lineage>
        <taxon>Bacteria</taxon>
        <taxon>Pseudomonadati</taxon>
        <taxon>Pseudomonadota</taxon>
        <taxon>Gammaproteobacteria</taxon>
        <taxon>Enterobacterales</taxon>
        <taxon>Enterobacteriaceae</taxon>
        <taxon>Citrobacter</taxon>
    </lineage>
</organism>
<accession>A0A0F6U0R0</accession>
<sequence>MTSTFGKQLKLYADRQTGAKRTALDFQYVVAPSKDAFPTVNISIAPIPDGAKEPQWDSKRVIQLNRYELTQCCAVLFGLEKEMRANFHGADKNKGFTLINNGASGCGINFSQGGDMLTHMLNHAQRMEVGAFILKRQADAWDMSVSDVLALLRQSVAIKRG</sequence>
<dbReference type="AlphaFoldDB" id="A0A0F6U0R0"/>
<proteinExistence type="predicted"/>
<evidence type="ECO:0000313" key="2">
    <source>
        <dbReference type="Proteomes" id="UP000034085"/>
    </source>
</evidence>
<keyword evidence="1" id="KW-0614">Plasmid</keyword>
<dbReference type="EMBL" id="CP011133">
    <property type="protein sequence ID" value="AKE62296.1"/>
    <property type="molecule type" value="Genomic_DNA"/>
</dbReference>
<evidence type="ECO:0000313" key="1">
    <source>
        <dbReference type="EMBL" id="AKE62296.1"/>
    </source>
</evidence>
<geneLocation type="plasmid" evidence="1">
    <name>unnamed</name>
</geneLocation>
<protein>
    <submittedName>
        <fullName evidence="1">Uncharacterized protein</fullName>
    </submittedName>
</protein>
<gene>
    <name evidence="1" type="ORF">F384_27565</name>
</gene>
<name>A0A0F6U0R0_CITAM</name>
<reference evidence="1 2" key="1">
    <citation type="submission" date="2015-03" db="EMBL/GenBank/DDBJ databases">
        <title>Complete genome sequence of Citrobacter amalonaticus Y19.</title>
        <authorList>
            <person name="Park S."/>
        </authorList>
    </citation>
    <scope>NUCLEOTIDE SEQUENCE [LARGE SCALE GENOMIC DNA]</scope>
    <source>
        <strain evidence="1 2">Y19</strain>
        <plasmid evidence="2">Plasmid</plasmid>
    </source>
</reference>